<evidence type="ECO:0000313" key="4">
    <source>
        <dbReference type="Proteomes" id="UP000031971"/>
    </source>
</evidence>
<dbReference type="Pfam" id="PF14235">
    <property type="entry name" value="DUF4337"/>
    <property type="match status" value="1"/>
</dbReference>
<dbReference type="RefSeq" id="WP_009869887.1">
    <property type="nucleotide sequence ID" value="NZ_JXSL01000030.1"/>
</dbReference>
<evidence type="ECO:0000313" key="3">
    <source>
        <dbReference type="EMBL" id="KIL97525.1"/>
    </source>
</evidence>
<proteinExistence type="predicted"/>
<feature type="transmembrane region" description="Helical" evidence="2">
    <location>
        <begin position="181"/>
        <end position="199"/>
    </location>
</feature>
<dbReference type="OrthoDB" id="7992954at2"/>
<keyword evidence="2" id="KW-0472">Membrane</keyword>
<keyword evidence="2" id="KW-0812">Transmembrane</keyword>
<dbReference type="EMBL" id="JXSL01000030">
    <property type="protein sequence ID" value="KIL97525.1"/>
    <property type="molecule type" value="Genomic_DNA"/>
</dbReference>
<gene>
    <name evidence="3" type="ORF">CCC_00586</name>
</gene>
<feature type="transmembrane region" description="Helical" evidence="2">
    <location>
        <begin position="151"/>
        <end position="174"/>
    </location>
</feature>
<keyword evidence="4" id="KW-1185">Reference proteome</keyword>
<reference evidence="3 4" key="1">
    <citation type="submission" date="2015-01" db="EMBL/GenBank/DDBJ databases">
        <title>Genome Sequence of Magnetospirillum magnetotacticum Strain MS-1.</title>
        <authorList>
            <person name="Marinov G.K."/>
            <person name="Smalley M.D."/>
            <person name="DeSalvo G."/>
        </authorList>
    </citation>
    <scope>NUCLEOTIDE SEQUENCE [LARGE SCALE GENOMIC DNA]</scope>
    <source>
        <strain evidence="3 4">MS-1</strain>
    </source>
</reference>
<protein>
    <recommendedName>
        <fullName evidence="5">DUF4337 domain-containing protein</fullName>
    </recommendedName>
</protein>
<feature type="transmembrane region" description="Helical" evidence="2">
    <location>
        <begin position="35"/>
        <end position="53"/>
    </location>
</feature>
<dbReference type="Proteomes" id="UP000031971">
    <property type="component" value="Unassembled WGS sequence"/>
</dbReference>
<evidence type="ECO:0000256" key="2">
    <source>
        <dbReference type="SAM" id="Phobius"/>
    </source>
</evidence>
<sequence>MEAHETHETIHEVAHHDHHEEHAHKEGKASRNKKIAVLISVLAALLAIMEAGGKSAQNTSLAANIHANDLWAFYQAKHIRSTMLRTSADALELSVPPSEGVTKKVAEWRATATRYDSEPETGEGRKELAAKAKAEEARRDTALSAYHMFEYGAAALQIAIVLASASVVTGMLVLSFVSGGLGALGIAFGLLGWLAPTLIHL</sequence>
<dbReference type="STRING" id="272627.CCC_00586"/>
<evidence type="ECO:0000256" key="1">
    <source>
        <dbReference type="SAM" id="MobiDB-lite"/>
    </source>
</evidence>
<organism evidence="3 4">
    <name type="scientific">Paramagnetospirillum magnetotacticum MS-1</name>
    <dbReference type="NCBI Taxonomy" id="272627"/>
    <lineage>
        <taxon>Bacteria</taxon>
        <taxon>Pseudomonadati</taxon>
        <taxon>Pseudomonadota</taxon>
        <taxon>Alphaproteobacteria</taxon>
        <taxon>Rhodospirillales</taxon>
        <taxon>Magnetospirillaceae</taxon>
        <taxon>Paramagnetospirillum</taxon>
    </lineage>
</organism>
<comment type="caution">
    <text evidence="3">The sequence shown here is derived from an EMBL/GenBank/DDBJ whole genome shotgun (WGS) entry which is preliminary data.</text>
</comment>
<dbReference type="AlphaFoldDB" id="A0A0C2YS46"/>
<feature type="region of interest" description="Disordered" evidence="1">
    <location>
        <begin position="1"/>
        <end position="30"/>
    </location>
</feature>
<evidence type="ECO:0008006" key="5">
    <source>
        <dbReference type="Google" id="ProtNLM"/>
    </source>
</evidence>
<keyword evidence="2" id="KW-1133">Transmembrane helix</keyword>
<feature type="compositionally biased region" description="Basic and acidic residues" evidence="1">
    <location>
        <begin position="1"/>
        <end position="29"/>
    </location>
</feature>
<accession>A0A0C2YS46</accession>
<dbReference type="InterPro" id="IPR025570">
    <property type="entry name" value="DUF4337"/>
</dbReference>
<name>A0A0C2YS46_PARME</name>